<keyword evidence="1" id="KW-0808">Transferase</keyword>
<protein>
    <submittedName>
        <fullName evidence="1">GrpB domain, predicted nucleotidyltransferase, UPF0157 family</fullName>
    </submittedName>
</protein>
<dbReference type="GO" id="GO:0016740">
    <property type="term" value="F:transferase activity"/>
    <property type="evidence" value="ECO:0007669"/>
    <property type="project" value="UniProtKB-KW"/>
</dbReference>
<dbReference type="InterPro" id="IPR007344">
    <property type="entry name" value="GrpB/CoaE"/>
</dbReference>
<dbReference type="AlphaFoldDB" id="A0A1G6K5F9"/>
<dbReference type="EMBL" id="FMYM01000006">
    <property type="protein sequence ID" value="SDC26194.1"/>
    <property type="molecule type" value="Genomic_DNA"/>
</dbReference>
<dbReference type="SUPFAM" id="SSF81301">
    <property type="entry name" value="Nucleotidyltransferase"/>
    <property type="match status" value="1"/>
</dbReference>
<organism evidence="1 2">
    <name type="scientific">Shouchella lonarensis</name>
    <dbReference type="NCBI Taxonomy" id="1464122"/>
    <lineage>
        <taxon>Bacteria</taxon>
        <taxon>Bacillati</taxon>
        <taxon>Bacillota</taxon>
        <taxon>Bacilli</taxon>
        <taxon>Bacillales</taxon>
        <taxon>Bacillaceae</taxon>
        <taxon>Shouchella</taxon>
    </lineage>
</organism>
<dbReference type="Gene3D" id="3.30.460.10">
    <property type="entry name" value="Beta Polymerase, domain 2"/>
    <property type="match status" value="1"/>
</dbReference>
<sequence length="177" mass="20828">MLGLKNGHIELTPYNPKWQSLFHEEKERLLQMLAPFNPLIEHIGSTAIPSICAKPMLDVLIGLPSLTMAQRFPKETLKQHHIYPLERVKIQGKIVYAQFSDVEEAIKTMVLHIVEKDGQWWRDHLYFRDYLRTHEDARLRYEQLKKHLAERHATNQNDYSNAKESFVKEILATREGK</sequence>
<evidence type="ECO:0000313" key="1">
    <source>
        <dbReference type="EMBL" id="SDC26194.1"/>
    </source>
</evidence>
<name>A0A1G6K5F9_9BACI</name>
<proteinExistence type="predicted"/>
<dbReference type="Proteomes" id="UP000242662">
    <property type="component" value="Unassembled WGS sequence"/>
</dbReference>
<dbReference type="InterPro" id="IPR043519">
    <property type="entry name" value="NT_sf"/>
</dbReference>
<dbReference type="Pfam" id="PF04229">
    <property type="entry name" value="GrpB"/>
    <property type="match status" value="1"/>
</dbReference>
<dbReference type="PANTHER" id="PTHR34822:SF1">
    <property type="entry name" value="GRPB FAMILY PROTEIN"/>
    <property type="match status" value="1"/>
</dbReference>
<dbReference type="PANTHER" id="PTHR34822">
    <property type="entry name" value="GRPB DOMAIN PROTEIN (AFU_ORTHOLOGUE AFUA_1G01530)"/>
    <property type="match status" value="1"/>
</dbReference>
<reference evidence="2" key="1">
    <citation type="submission" date="2016-09" db="EMBL/GenBank/DDBJ databases">
        <authorList>
            <person name="Varghese N."/>
            <person name="Submissions S."/>
        </authorList>
    </citation>
    <scope>NUCLEOTIDE SEQUENCE [LARGE SCALE GENOMIC DNA]</scope>
    <source>
        <strain evidence="2">25nlg</strain>
    </source>
</reference>
<gene>
    <name evidence="1" type="ORF">SAMN05421737_106203</name>
</gene>
<evidence type="ECO:0000313" key="2">
    <source>
        <dbReference type="Proteomes" id="UP000242662"/>
    </source>
</evidence>
<keyword evidence="2" id="KW-1185">Reference proteome</keyword>
<accession>A0A1G6K5F9</accession>
<dbReference type="RefSeq" id="WP_176763864.1">
    <property type="nucleotide sequence ID" value="NZ_FMYM01000006.1"/>
</dbReference>